<feature type="transmembrane region" description="Helical" evidence="1">
    <location>
        <begin position="156"/>
        <end position="180"/>
    </location>
</feature>
<evidence type="ECO:0000313" key="4">
    <source>
        <dbReference type="Proteomes" id="UP000011910"/>
    </source>
</evidence>
<dbReference type="PANTHER" id="PTHR42208:SF1">
    <property type="entry name" value="HEAVY METAL TRANSPORTER"/>
    <property type="match status" value="1"/>
</dbReference>
<feature type="transmembrane region" description="Helical" evidence="1">
    <location>
        <begin position="76"/>
        <end position="100"/>
    </location>
</feature>
<feature type="transmembrane region" description="Helical" evidence="1">
    <location>
        <begin position="48"/>
        <end position="70"/>
    </location>
</feature>
<dbReference type="PANTHER" id="PTHR42208">
    <property type="entry name" value="HEAVY METAL TRANSPORTER-RELATED"/>
    <property type="match status" value="1"/>
</dbReference>
<sequence>MLISALLLGFLGSFHCVAMCGPLALAVPGGKGKSAWFRSRLLYQGGRILTYALLGAIVGLLAQGVMMAGWQKGLSIGGGLLLLVLALAPSQAERIVGMAGPLGRPVVRVKNAMAQVLRRRYGLTGFLMGLLNGLLPCGLVYLGLAGALVTGSALDGALYMATFGAGTLPAMLLVVFAGNWIKTIGGFQLRKLAPAAAFVMGLTLIVRGLELGIPYLSPVLAFVEKGIPMCGQ</sequence>
<feature type="transmembrane region" description="Helical" evidence="1">
    <location>
        <begin position="6"/>
        <end position="27"/>
    </location>
</feature>
<name>M7NAX7_9BACT</name>
<dbReference type="AlphaFoldDB" id="M7NAX7"/>
<dbReference type="eggNOG" id="COG2836">
    <property type="taxonomic scope" value="Bacteria"/>
</dbReference>
<dbReference type="PATRIC" id="fig|1279009.4.peg.462"/>
<dbReference type="Proteomes" id="UP000011910">
    <property type="component" value="Unassembled WGS sequence"/>
</dbReference>
<comment type="caution">
    <text evidence="3">The sequence shown here is derived from an EMBL/GenBank/DDBJ whole genome shotgun (WGS) entry which is preliminary data.</text>
</comment>
<keyword evidence="1" id="KW-0472">Membrane</keyword>
<accession>M7NAX7</accession>
<feature type="transmembrane region" description="Helical" evidence="1">
    <location>
        <begin position="192"/>
        <end position="209"/>
    </location>
</feature>
<keyword evidence="1" id="KW-0812">Transmembrane</keyword>
<protein>
    <recommendedName>
        <fullName evidence="2">Urease accessory protein UreH-like transmembrane domain-containing protein</fullName>
    </recommendedName>
</protein>
<dbReference type="EMBL" id="AODQ01000006">
    <property type="protein sequence ID" value="EMR04422.1"/>
    <property type="molecule type" value="Genomic_DNA"/>
</dbReference>
<feature type="transmembrane region" description="Helical" evidence="1">
    <location>
        <begin position="121"/>
        <end position="144"/>
    </location>
</feature>
<organism evidence="3 4">
    <name type="scientific">Cesiribacter andamanensis AMV16</name>
    <dbReference type="NCBI Taxonomy" id="1279009"/>
    <lineage>
        <taxon>Bacteria</taxon>
        <taxon>Pseudomonadati</taxon>
        <taxon>Bacteroidota</taxon>
        <taxon>Cytophagia</taxon>
        <taxon>Cytophagales</taxon>
        <taxon>Cesiribacteraceae</taxon>
        <taxon>Cesiribacter</taxon>
    </lineage>
</organism>
<dbReference type="Pfam" id="PF13386">
    <property type="entry name" value="DsbD_2"/>
    <property type="match status" value="1"/>
</dbReference>
<dbReference type="RefSeq" id="WP_009193863.1">
    <property type="nucleotide sequence ID" value="NZ_AODQ01000006.1"/>
</dbReference>
<reference evidence="3 4" key="1">
    <citation type="journal article" date="2013" name="Genome Announc.">
        <title>Draft Genome Sequence of Cesiribacter andamanensis Strain AMV16T, Isolated from a Soil Sample from a Mud Volcano in the Andaman Islands, India.</title>
        <authorList>
            <person name="Shivaji S."/>
            <person name="Ara S."/>
            <person name="Begum Z."/>
            <person name="Srinivas T.N."/>
            <person name="Singh A."/>
            <person name="Kumar Pinnaka A."/>
        </authorList>
    </citation>
    <scope>NUCLEOTIDE SEQUENCE [LARGE SCALE GENOMIC DNA]</scope>
    <source>
        <strain evidence="3 4">AMV16</strain>
    </source>
</reference>
<evidence type="ECO:0000256" key="1">
    <source>
        <dbReference type="SAM" id="Phobius"/>
    </source>
</evidence>
<evidence type="ECO:0000259" key="2">
    <source>
        <dbReference type="Pfam" id="PF13386"/>
    </source>
</evidence>
<feature type="domain" description="Urease accessory protein UreH-like transmembrane" evidence="2">
    <location>
        <begin position="5"/>
        <end position="202"/>
    </location>
</feature>
<evidence type="ECO:0000313" key="3">
    <source>
        <dbReference type="EMBL" id="EMR04422.1"/>
    </source>
</evidence>
<keyword evidence="4" id="KW-1185">Reference proteome</keyword>
<gene>
    <name evidence="3" type="ORF">ADICEAN_00456</name>
</gene>
<keyword evidence="1" id="KW-1133">Transmembrane helix</keyword>
<dbReference type="InterPro" id="IPR039447">
    <property type="entry name" value="UreH-like_TM_dom"/>
</dbReference>
<dbReference type="STRING" id="1279009.ADICEAN_00456"/>
<proteinExistence type="predicted"/>
<dbReference type="OrthoDB" id="594443at2"/>